<dbReference type="SUPFAM" id="SSF51445">
    <property type="entry name" value="(Trans)glycosidases"/>
    <property type="match status" value="1"/>
</dbReference>
<dbReference type="AlphaFoldDB" id="A0A438MLV1"/>
<proteinExistence type="predicted"/>
<sequence>MAEFTWRGIGYDAGVDYAPDFPSRPVWRPDDVRRDLRAIHEDLHANSVLITATETERLIEAGAMAREVGLEVWLQPRLFEARPQTVVANLAEVAGRAEELRSAYGRVALNVGCELTLSARGLMPGPSFAVRGMLLPWLAPLLPLANLRLRRLLGELARVARGRFAGPLSYGAGEWERVDWSMFDMVGLDLYRTAGNAWRFADDVRAHVRRGKPVVAFEFGCCAYAGAAENASQAFGVLRQRGGEWRVPPRLVRDESVQARYLAELLDVFAEAGVAGVFVWGFSEPVLTRSHEPGRDLDLASYGIVAVEPGDGPEQWTPKLAFHTVAERYGEGT</sequence>
<evidence type="ECO:0000313" key="1">
    <source>
        <dbReference type="EMBL" id="RVX46734.1"/>
    </source>
</evidence>
<comment type="caution">
    <text evidence="1">The sequence shown here is derived from an EMBL/GenBank/DDBJ whole genome shotgun (WGS) entry which is preliminary data.</text>
</comment>
<name>A0A438MLV1_9ACTN</name>
<dbReference type="RefSeq" id="WP_127939140.1">
    <property type="nucleotide sequence ID" value="NZ_SAUN01000001.1"/>
</dbReference>
<evidence type="ECO:0008006" key="3">
    <source>
        <dbReference type="Google" id="ProtNLM"/>
    </source>
</evidence>
<organism evidence="1 2">
    <name type="scientific">Nonomuraea polychroma</name>
    <dbReference type="NCBI Taxonomy" id="46176"/>
    <lineage>
        <taxon>Bacteria</taxon>
        <taxon>Bacillati</taxon>
        <taxon>Actinomycetota</taxon>
        <taxon>Actinomycetes</taxon>
        <taxon>Streptosporangiales</taxon>
        <taxon>Streptosporangiaceae</taxon>
        <taxon>Nonomuraea</taxon>
    </lineage>
</organism>
<evidence type="ECO:0000313" key="2">
    <source>
        <dbReference type="Proteomes" id="UP000284824"/>
    </source>
</evidence>
<dbReference type="EMBL" id="SAUN01000001">
    <property type="protein sequence ID" value="RVX46734.1"/>
    <property type="molecule type" value="Genomic_DNA"/>
</dbReference>
<dbReference type="Proteomes" id="UP000284824">
    <property type="component" value="Unassembled WGS sequence"/>
</dbReference>
<accession>A0A438MLV1</accession>
<gene>
    <name evidence="1" type="ORF">EDD27_9635</name>
</gene>
<reference evidence="1 2" key="1">
    <citation type="submission" date="2019-01" db="EMBL/GenBank/DDBJ databases">
        <title>Sequencing the genomes of 1000 actinobacteria strains.</title>
        <authorList>
            <person name="Klenk H.-P."/>
        </authorList>
    </citation>
    <scope>NUCLEOTIDE SEQUENCE [LARGE SCALE GENOMIC DNA]</scope>
    <source>
        <strain evidence="1 2">DSM 43925</strain>
    </source>
</reference>
<keyword evidence="2" id="KW-1185">Reference proteome</keyword>
<dbReference type="OrthoDB" id="151193at2"/>
<dbReference type="Gene3D" id="3.20.20.80">
    <property type="entry name" value="Glycosidases"/>
    <property type="match status" value="1"/>
</dbReference>
<dbReference type="InterPro" id="IPR017853">
    <property type="entry name" value="GH"/>
</dbReference>
<protein>
    <recommendedName>
        <fullName evidence="3">Abortive infection protein</fullName>
    </recommendedName>
</protein>